<evidence type="ECO:0000256" key="8">
    <source>
        <dbReference type="ARBA" id="ARBA00022989"/>
    </source>
</evidence>
<evidence type="ECO:0000313" key="14">
    <source>
        <dbReference type="Proteomes" id="UP000054248"/>
    </source>
</evidence>
<dbReference type="PANTHER" id="PTHR46300:SF2">
    <property type="entry name" value="CYTOCHROME P450 MONOOXYGENASE ALNH-RELATED"/>
    <property type="match status" value="1"/>
</dbReference>
<keyword evidence="7" id="KW-0479">Metal-binding</keyword>
<proteinExistence type="inferred from homology"/>
<keyword evidence="5" id="KW-0349">Heme</keyword>
<keyword evidence="6" id="KW-0812">Transmembrane</keyword>
<evidence type="ECO:0000256" key="11">
    <source>
        <dbReference type="ARBA" id="ARBA00023033"/>
    </source>
</evidence>
<evidence type="ECO:0000256" key="9">
    <source>
        <dbReference type="ARBA" id="ARBA00023002"/>
    </source>
</evidence>
<sequence length="134" mass="15612">MSDIWTVLALSAWSAPPPHRWKGLSRNSEYYPNPSVFDPEGYLKQPPELDPREYFFGFGRRICAWKELAFQFVWIMAASILWAFQLVGEEEDRLSSAEDLSRFSFETLSRPMPFKCRFVPRREGLKDRLGLSTG</sequence>
<dbReference type="InterPro" id="IPR002401">
    <property type="entry name" value="Cyt_P450_E_grp-I"/>
</dbReference>
<evidence type="ECO:0000256" key="10">
    <source>
        <dbReference type="ARBA" id="ARBA00023004"/>
    </source>
</evidence>
<protein>
    <recommendedName>
        <fullName evidence="15">Cytochrome P450</fullName>
    </recommendedName>
</protein>
<comment type="cofactor">
    <cofactor evidence="1">
        <name>heme</name>
        <dbReference type="ChEBI" id="CHEBI:30413"/>
    </cofactor>
</comment>
<keyword evidence="8" id="KW-1133">Transmembrane helix</keyword>
<evidence type="ECO:0000256" key="6">
    <source>
        <dbReference type="ARBA" id="ARBA00022692"/>
    </source>
</evidence>
<dbReference type="InterPro" id="IPR001128">
    <property type="entry name" value="Cyt_P450"/>
</dbReference>
<dbReference type="AlphaFoldDB" id="A0A0C3M1L9"/>
<gene>
    <name evidence="13" type="ORF">M407DRAFT_23179</name>
</gene>
<dbReference type="GO" id="GO:0016020">
    <property type="term" value="C:membrane"/>
    <property type="evidence" value="ECO:0007669"/>
    <property type="project" value="UniProtKB-SubCell"/>
</dbReference>
<comment type="pathway">
    <text evidence="3">Secondary metabolite biosynthesis.</text>
</comment>
<dbReference type="OrthoDB" id="2789670at2759"/>
<dbReference type="PANTHER" id="PTHR46300">
    <property type="entry name" value="P450, PUTATIVE (EUROFUNG)-RELATED-RELATED"/>
    <property type="match status" value="1"/>
</dbReference>
<dbReference type="Proteomes" id="UP000054248">
    <property type="component" value="Unassembled WGS sequence"/>
</dbReference>
<comment type="subcellular location">
    <subcellularLocation>
        <location evidence="2">Membrane</location>
    </subcellularLocation>
</comment>
<comment type="similarity">
    <text evidence="4">Belongs to the cytochrome P450 family.</text>
</comment>
<keyword evidence="11" id="KW-0503">Monooxygenase</keyword>
<name>A0A0C3M1L9_9AGAM</name>
<dbReference type="GO" id="GO:0016705">
    <property type="term" value="F:oxidoreductase activity, acting on paired donors, with incorporation or reduction of molecular oxygen"/>
    <property type="evidence" value="ECO:0007669"/>
    <property type="project" value="InterPro"/>
</dbReference>
<evidence type="ECO:0000256" key="7">
    <source>
        <dbReference type="ARBA" id="ARBA00022723"/>
    </source>
</evidence>
<dbReference type="GO" id="GO:0005506">
    <property type="term" value="F:iron ion binding"/>
    <property type="evidence" value="ECO:0007669"/>
    <property type="project" value="InterPro"/>
</dbReference>
<evidence type="ECO:0000256" key="12">
    <source>
        <dbReference type="ARBA" id="ARBA00023136"/>
    </source>
</evidence>
<dbReference type="Pfam" id="PF00067">
    <property type="entry name" value="p450"/>
    <property type="match status" value="1"/>
</dbReference>
<dbReference type="GO" id="GO:0004497">
    <property type="term" value="F:monooxygenase activity"/>
    <property type="evidence" value="ECO:0007669"/>
    <property type="project" value="UniProtKB-KW"/>
</dbReference>
<dbReference type="InterPro" id="IPR050364">
    <property type="entry name" value="Cytochrome_P450_fung"/>
</dbReference>
<evidence type="ECO:0000256" key="2">
    <source>
        <dbReference type="ARBA" id="ARBA00004370"/>
    </source>
</evidence>
<dbReference type="STRING" id="1051891.A0A0C3M1L9"/>
<dbReference type="HOGENOM" id="CLU_1897728_0_0_1"/>
<evidence type="ECO:0000256" key="3">
    <source>
        <dbReference type="ARBA" id="ARBA00005179"/>
    </source>
</evidence>
<accession>A0A0C3M1L9</accession>
<dbReference type="GO" id="GO:0020037">
    <property type="term" value="F:heme binding"/>
    <property type="evidence" value="ECO:0007669"/>
    <property type="project" value="InterPro"/>
</dbReference>
<organism evidence="13 14">
    <name type="scientific">Tulasnella calospora MUT 4182</name>
    <dbReference type="NCBI Taxonomy" id="1051891"/>
    <lineage>
        <taxon>Eukaryota</taxon>
        <taxon>Fungi</taxon>
        <taxon>Dikarya</taxon>
        <taxon>Basidiomycota</taxon>
        <taxon>Agaricomycotina</taxon>
        <taxon>Agaricomycetes</taxon>
        <taxon>Cantharellales</taxon>
        <taxon>Tulasnellaceae</taxon>
        <taxon>Tulasnella</taxon>
    </lineage>
</organism>
<evidence type="ECO:0000256" key="4">
    <source>
        <dbReference type="ARBA" id="ARBA00010617"/>
    </source>
</evidence>
<keyword evidence="14" id="KW-1185">Reference proteome</keyword>
<reference evidence="13 14" key="1">
    <citation type="submission" date="2014-04" db="EMBL/GenBank/DDBJ databases">
        <authorList>
            <consortium name="DOE Joint Genome Institute"/>
            <person name="Kuo A."/>
            <person name="Girlanda M."/>
            <person name="Perotto S."/>
            <person name="Kohler A."/>
            <person name="Nagy L.G."/>
            <person name="Floudas D."/>
            <person name="Copeland A."/>
            <person name="Barry K.W."/>
            <person name="Cichocki N."/>
            <person name="Veneault-Fourrey C."/>
            <person name="LaButti K."/>
            <person name="Lindquist E.A."/>
            <person name="Lipzen A."/>
            <person name="Lundell T."/>
            <person name="Morin E."/>
            <person name="Murat C."/>
            <person name="Sun H."/>
            <person name="Tunlid A."/>
            <person name="Henrissat B."/>
            <person name="Grigoriev I.V."/>
            <person name="Hibbett D.S."/>
            <person name="Martin F."/>
            <person name="Nordberg H.P."/>
            <person name="Cantor M.N."/>
            <person name="Hua S.X."/>
        </authorList>
    </citation>
    <scope>NUCLEOTIDE SEQUENCE [LARGE SCALE GENOMIC DNA]</scope>
    <source>
        <strain evidence="13 14">MUT 4182</strain>
    </source>
</reference>
<evidence type="ECO:0000256" key="1">
    <source>
        <dbReference type="ARBA" id="ARBA00001971"/>
    </source>
</evidence>
<reference evidence="14" key="2">
    <citation type="submission" date="2015-01" db="EMBL/GenBank/DDBJ databases">
        <title>Evolutionary Origins and Diversification of the Mycorrhizal Mutualists.</title>
        <authorList>
            <consortium name="DOE Joint Genome Institute"/>
            <consortium name="Mycorrhizal Genomics Consortium"/>
            <person name="Kohler A."/>
            <person name="Kuo A."/>
            <person name="Nagy L.G."/>
            <person name="Floudas D."/>
            <person name="Copeland A."/>
            <person name="Barry K.W."/>
            <person name="Cichocki N."/>
            <person name="Veneault-Fourrey C."/>
            <person name="LaButti K."/>
            <person name="Lindquist E.A."/>
            <person name="Lipzen A."/>
            <person name="Lundell T."/>
            <person name="Morin E."/>
            <person name="Murat C."/>
            <person name="Riley R."/>
            <person name="Ohm R."/>
            <person name="Sun H."/>
            <person name="Tunlid A."/>
            <person name="Henrissat B."/>
            <person name="Grigoriev I.V."/>
            <person name="Hibbett D.S."/>
            <person name="Martin F."/>
        </authorList>
    </citation>
    <scope>NUCLEOTIDE SEQUENCE [LARGE SCALE GENOMIC DNA]</scope>
    <source>
        <strain evidence="14">MUT 4182</strain>
    </source>
</reference>
<dbReference type="InterPro" id="IPR036396">
    <property type="entry name" value="Cyt_P450_sf"/>
</dbReference>
<keyword evidence="12" id="KW-0472">Membrane</keyword>
<keyword evidence="9" id="KW-0560">Oxidoreductase</keyword>
<dbReference type="EMBL" id="KN823006">
    <property type="protein sequence ID" value="KIO27617.1"/>
    <property type="molecule type" value="Genomic_DNA"/>
</dbReference>
<evidence type="ECO:0000256" key="5">
    <source>
        <dbReference type="ARBA" id="ARBA00022617"/>
    </source>
</evidence>
<dbReference type="PRINTS" id="PR00463">
    <property type="entry name" value="EP450I"/>
</dbReference>
<dbReference type="SUPFAM" id="SSF48264">
    <property type="entry name" value="Cytochrome P450"/>
    <property type="match status" value="1"/>
</dbReference>
<evidence type="ECO:0008006" key="15">
    <source>
        <dbReference type="Google" id="ProtNLM"/>
    </source>
</evidence>
<evidence type="ECO:0000313" key="13">
    <source>
        <dbReference type="EMBL" id="KIO27617.1"/>
    </source>
</evidence>
<keyword evidence="10" id="KW-0408">Iron</keyword>
<dbReference type="Gene3D" id="1.10.630.10">
    <property type="entry name" value="Cytochrome P450"/>
    <property type="match status" value="1"/>
</dbReference>